<organism evidence="2 3">
    <name type="scientific">Streptomyces poonensis</name>
    <dbReference type="NCBI Taxonomy" id="68255"/>
    <lineage>
        <taxon>Bacteria</taxon>
        <taxon>Bacillati</taxon>
        <taxon>Actinomycetota</taxon>
        <taxon>Actinomycetes</taxon>
        <taxon>Kitasatosporales</taxon>
        <taxon>Streptomycetaceae</taxon>
        <taxon>Streptomyces</taxon>
    </lineage>
</organism>
<dbReference type="AlphaFoldDB" id="A0A918Q6L9"/>
<feature type="region of interest" description="Disordered" evidence="1">
    <location>
        <begin position="1"/>
        <end position="87"/>
    </location>
</feature>
<dbReference type="EMBL" id="BMVW01000018">
    <property type="protein sequence ID" value="GGZ35736.1"/>
    <property type="molecule type" value="Genomic_DNA"/>
</dbReference>
<comment type="caution">
    <text evidence="2">The sequence shown here is derived from an EMBL/GenBank/DDBJ whole genome shotgun (WGS) entry which is preliminary data.</text>
</comment>
<name>A0A918Q6L9_9ACTN</name>
<reference evidence="2" key="1">
    <citation type="journal article" date="2014" name="Int. J. Syst. Evol. Microbiol.">
        <title>Complete genome sequence of Corynebacterium casei LMG S-19264T (=DSM 44701T), isolated from a smear-ripened cheese.</title>
        <authorList>
            <consortium name="US DOE Joint Genome Institute (JGI-PGF)"/>
            <person name="Walter F."/>
            <person name="Albersmeier A."/>
            <person name="Kalinowski J."/>
            <person name="Ruckert C."/>
        </authorList>
    </citation>
    <scope>NUCLEOTIDE SEQUENCE</scope>
    <source>
        <strain evidence="2">JCM 4815</strain>
    </source>
</reference>
<evidence type="ECO:0000256" key="1">
    <source>
        <dbReference type="SAM" id="MobiDB-lite"/>
    </source>
</evidence>
<protein>
    <submittedName>
        <fullName evidence="2">Uncharacterized protein</fullName>
    </submittedName>
</protein>
<gene>
    <name evidence="2" type="ORF">GCM10010365_65790</name>
</gene>
<proteinExistence type="predicted"/>
<accession>A0A918Q6L9</accession>
<sequence length="87" mass="9509">MLAHQSVAQASEQHPGERAVPWRESGALAVETSLEHEGAALTQKGGAYAASDRPHSEHRTKTRAPLLLWGADPMQTVTQQREHCSQK</sequence>
<evidence type="ECO:0000313" key="3">
    <source>
        <dbReference type="Proteomes" id="UP000622166"/>
    </source>
</evidence>
<evidence type="ECO:0000313" key="2">
    <source>
        <dbReference type="EMBL" id="GGZ35736.1"/>
    </source>
</evidence>
<reference evidence="2" key="2">
    <citation type="submission" date="2020-09" db="EMBL/GenBank/DDBJ databases">
        <authorList>
            <person name="Sun Q."/>
            <person name="Ohkuma M."/>
        </authorList>
    </citation>
    <scope>NUCLEOTIDE SEQUENCE</scope>
    <source>
        <strain evidence="2">JCM 4815</strain>
    </source>
</reference>
<dbReference type="Proteomes" id="UP000622166">
    <property type="component" value="Unassembled WGS sequence"/>
</dbReference>
<feature type="compositionally biased region" description="Polar residues" evidence="1">
    <location>
        <begin position="1"/>
        <end position="12"/>
    </location>
</feature>
<keyword evidence="3" id="KW-1185">Reference proteome</keyword>